<keyword evidence="3" id="KW-1185">Reference proteome</keyword>
<feature type="region of interest" description="Disordered" evidence="1">
    <location>
        <begin position="159"/>
        <end position="183"/>
    </location>
</feature>
<dbReference type="AlphaFoldDB" id="A0A402D5S1"/>
<dbReference type="KEGG" id="ccot:CCAX7_54780"/>
<gene>
    <name evidence="2" type="ORF">CCAX7_54780</name>
</gene>
<dbReference type="Proteomes" id="UP000287394">
    <property type="component" value="Chromosome"/>
</dbReference>
<reference evidence="2 3" key="1">
    <citation type="journal article" date="2019" name="Int. J. Syst. Evol. Microbiol.">
        <title>Capsulimonas corticalis gen. nov., sp. nov., an aerobic capsulated bacterium, of a novel bacterial order, Capsulimonadales ord. nov., of the class Armatimonadia of the phylum Armatimonadetes.</title>
        <authorList>
            <person name="Li J."/>
            <person name="Kudo C."/>
            <person name="Tonouchi A."/>
        </authorList>
    </citation>
    <scope>NUCLEOTIDE SEQUENCE [LARGE SCALE GENOMIC DNA]</scope>
    <source>
        <strain evidence="2 3">AX-7</strain>
    </source>
</reference>
<dbReference type="RefSeq" id="WP_125206358.1">
    <property type="nucleotide sequence ID" value="NZ_AP025739.1"/>
</dbReference>
<feature type="compositionally biased region" description="Polar residues" evidence="1">
    <location>
        <begin position="160"/>
        <end position="170"/>
    </location>
</feature>
<proteinExistence type="predicted"/>
<protein>
    <submittedName>
        <fullName evidence="2">Uncharacterized protein</fullName>
    </submittedName>
</protein>
<evidence type="ECO:0000313" key="2">
    <source>
        <dbReference type="EMBL" id="BDI33427.1"/>
    </source>
</evidence>
<evidence type="ECO:0000256" key="1">
    <source>
        <dbReference type="SAM" id="MobiDB-lite"/>
    </source>
</evidence>
<evidence type="ECO:0000313" key="3">
    <source>
        <dbReference type="Proteomes" id="UP000287394"/>
    </source>
</evidence>
<accession>A0A402D5S1</accession>
<sequence length="183" mass="20290">MPSYPGDDGSLILHFGSGDIAICPSKGLDRECEDEIAFIVHEPGEVGRYYGEWKGKSTSELNTPVRMIFDTVDALDVVVEQLTTLRFKMTGDEQPTCQVQAGFAWTDMAASAYRAYAASTGNKNFRGEPMPAFDDLPVAIQTAWEAAVRHVGNAIENPRALNSTKEQSWQHWVRPQDKEANHV</sequence>
<organism evidence="2 3">
    <name type="scientific">Capsulimonas corticalis</name>
    <dbReference type="NCBI Taxonomy" id="2219043"/>
    <lineage>
        <taxon>Bacteria</taxon>
        <taxon>Bacillati</taxon>
        <taxon>Armatimonadota</taxon>
        <taxon>Armatimonadia</taxon>
        <taxon>Capsulimonadales</taxon>
        <taxon>Capsulimonadaceae</taxon>
        <taxon>Capsulimonas</taxon>
    </lineage>
</organism>
<dbReference type="EMBL" id="AP025739">
    <property type="protein sequence ID" value="BDI33427.1"/>
    <property type="molecule type" value="Genomic_DNA"/>
</dbReference>
<feature type="compositionally biased region" description="Basic and acidic residues" evidence="1">
    <location>
        <begin position="174"/>
        <end position="183"/>
    </location>
</feature>
<name>A0A402D5S1_9BACT</name>